<organism evidence="1 2">
    <name type="scientific">Haoranjiania flava</name>
    <dbReference type="NCBI Taxonomy" id="1856322"/>
    <lineage>
        <taxon>Bacteria</taxon>
        <taxon>Pseudomonadati</taxon>
        <taxon>Bacteroidota</taxon>
        <taxon>Chitinophagia</taxon>
        <taxon>Chitinophagales</taxon>
        <taxon>Chitinophagaceae</taxon>
        <taxon>Haoranjiania</taxon>
    </lineage>
</organism>
<accession>A0AAE3LKP0</accession>
<gene>
    <name evidence="1" type="ORF">OD355_11420</name>
</gene>
<reference evidence="1" key="1">
    <citation type="submission" date="2022-10" db="EMBL/GenBank/DDBJ databases">
        <authorList>
            <person name="Kim H.S."/>
            <person name="Kim J.-S."/>
            <person name="Suh M.K."/>
            <person name="Eom M.K."/>
            <person name="Lee J.-S."/>
        </authorList>
    </citation>
    <scope>NUCLEOTIDE SEQUENCE</scope>
    <source>
        <strain evidence="1">LIP-5</strain>
    </source>
</reference>
<proteinExistence type="predicted"/>
<dbReference type="Proteomes" id="UP001209317">
    <property type="component" value="Unassembled WGS sequence"/>
</dbReference>
<evidence type="ECO:0008006" key="3">
    <source>
        <dbReference type="Google" id="ProtNLM"/>
    </source>
</evidence>
<protein>
    <recommendedName>
        <fullName evidence="3">Outer membrane protein beta-barrel domain-containing protein</fullName>
    </recommendedName>
</protein>
<keyword evidence="2" id="KW-1185">Reference proteome</keyword>
<dbReference type="EMBL" id="JAOTPL010000018">
    <property type="protein sequence ID" value="MCU7695127.1"/>
    <property type="molecule type" value="Genomic_DNA"/>
</dbReference>
<comment type="caution">
    <text evidence="1">The sequence shown here is derived from an EMBL/GenBank/DDBJ whole genome shotgun (WGS) entry which is preliminary data.</text>
</comment>
<evidence type="ECO:0000313" key="1">
    <source>
        <dbReference type="EMBL" id="MCU7695127.1"/>
    </source>
</evidence>
<dbReference type="AlphaFoldDB" id="A0AAE3LKP0"/>
<sequence length="210" mass="23532">MQRIIFILLITMIGYSGFAQWQYDTAVDGNHRAVMAAKERDELDAQGMRQTPWFFGGGLVAGFSSYGSAFGLSPLAGYKLNDYVDAGLGLNLIYNSSKPRDWNGNQTDYKSRAFNFGIMPFIRAFPINNVFAQLQFEQAWVNGNIISGGQKIKFNYDYQSLIASLGYAQRMGGRVGFYFSVGVDLLQDPYSPYRDNHGRVKPVFSTGINF</sequence>
<evidence type="ECO:0000313" key="2">
    <source>
        <dbReference type="Proteomes" id="UP001209317"/>
    </source>
</evidence>
<dbReference type="RefSeq" id="WP_263038614.1">
    <property type="nucleotide sequence ID" value="NZ_JAOTPL010000018.1"/>
</dbReference>
<name>A0AAE3LKP0_9BACT</name>